<dbReference type="Proteomes" id="UP000054266">
    <property type="component" value="Unassembled WGS sequence"/>
</dbReference>
<feature type="region of interest" description="Disordered" evidence="1">
    <location>
        <begin position="322"/>
        <end position="355"/>
    </location>
</feature>
<evidence type="ECO:0000313" key="3">
    <source>
        <dbReference type="Proteomes" id="UP000054266"/>
    </source>
</evidence>
<feature type="compositionally biased region" description="Polar residues" evidence="1">
    <location>
        <begin position="33"/>
        <end position="44"/>
    </location>
</feature>
<gene>
    <name evidence="2" type="ORF">PV04_03805</name>
</gene>
<proteinExistence type="predicted"/>
<feature type="compositionally biased region" description="Low complexity" evidence="1">
    <location>
        <begin position="22"/>
        <end position="32"/>
    </location>
</feature>
<reference evidence="2 3" key="1">
    <citation type="submission" date="2015-01" db="EMBL/GenBank/DDBJ databases">
        <title>The Genome Sequence of Capronia semiimmersa CBS27337.</title>
        <authorList>
            <consortium name="The Broad Institute Genomics Platform"/>
            <person name="Cuomo C."/>
            <person name="de Hoog S."/>
            <person name="Gorbushina A."/>
            <person name="Stielow B."/>
            <person name="Teixiera M."/>
            <person name="Abouelleil A."/>
            <person name="Chapman S.B."/>
            <person name="Priest M."/>
            <person name="Young S.K."/>
            <person name="Wortman J."/>
            <person name="Nusbaum C."/>
            <person name="Birren B."/>
        </authorList>
    </citation>
    <scope>NUCLEOTIDE SEQUENCE [LARGE SCALE GENOMIC DNA]</scope>
    <source>
        <strain evidence="2 3">CBS 27337</strain>
    </source>
</reference>
<feature type="region of interest" description="Disordered" evidence="1">
    <location>
        <begin position="20"/>
        <end position="44"/>
    </location>
</feature>
<evidence type="ECO:0000256" key="1">
    <source>
        <dbReference type="SAM" id="MobiDB-lite"/>
    </source>
</evidence>
<name>A0A0D2D2F5_9EURO</name>
<dbReference type="AlphaFoldDB" id="A0A0D2D2F5"/>
<dbReference type="EMBL" id="KN846957">
    <property type="protein sequence ID" value="KIW71666.1"/>
    <property type="molecule type" value="Genomic_DNA"/>
</dbReference>
<organism evidence="2 3">
    <name type="scientific">Phialophora macrospora</name>
    <dbReference type="NCBI Taxonomy" id="1851006"/>
    <lineage>
        <taxon>Eukaryota</taxon>
        <taxon>Fungi</taxon>
        <taxon>Dikarya</taxon>
        <taxon>Ascomycota</taxon>
        <taxon>Pezizomycotina</taxon>
        <taxon>Eurotiomycetes</taxon>
        <taxon>Chaetothyriomycetidae</taxon>
        <taxon>Chaetothyriales</taxon>
        <taxon>Herpotrichiellaceae</taxon>
        <taxon>Phialophora</taxon>
    </lineage>
</organism>
<protein>
    <submittedName>
        <fullName evidence="2">Uncharacterized protein</fullName>
    </submittedName>
</protein>
<feature type="region of interest" description="Disordered" evidence="1">
    <location>
        <begin position="82"/>
        <end position="115"/>
    </location>
</feature>
<accession>A0A0D2D2F5</accession>
<keyword evidence="3" id="KW-1185">Reference proteome</keyword>
<evidence type="ECO:0000313" key="2">
    <source>
        <dbReference type="EMBL" id="KIW71666.1"/>
    </source>
</evidence>
<sequence>MSSQRRRVYSFSSNETILEVYSSSPPSSTSPPNHDTNATWNFSTSDSIAPSCGGDSLGWSHGSQTRYRDIVRSRANLNTTQEDLYLTDLEADEENESEESIDWDEDSEEEQEGQQSLVYQKEPIGQSAFPHTVGFWFDSWIAQVGARAVNVDLQALCGSIQLWRARTDIPSVPTQQVQGQQYQQAEQQAPLHFPSITPAAYDLNALNNNPELLPSQSHWDRLLRQMRFMARHMHQTRKRAVEYRNIVAGWCEGGVGQRVKERGAFVEELEVGYELEREVEGAKWSVKLGYRRKDAVVADMDSELDEDRGDVIAGTEKHGMADEVGEEQVVQDQGCRPALGKSGGADDEMTGMSYP</sequence>
<dbReference type="HOGENOM" id="CLU_794546_0_0_1"/>
<feature type="compositionally biased region" description="Acidic residues" evidence="1">
    <location>
        <begin position="89"/>
        <end position="112"/>
    </location>
</feature>